<dbReference type="Proteomes" id="UP000023152">
    <property type="component" value="Unassembled WGS sequence"/>
</dbReference>
<sequence>MFFFCALCIQYLLRIANQPRFYSRSDYCVAAAKWAFPYVYGYTIYEALYGKDKYEQVLDMVDTVVNSGVKVLLNSNTFMDATSRTATNKKIAKLRTFIGFPPPIIDYETLASYYSTVVIIYNYMENLEQVAGGRAISQQLLYNGETVNMTGSWPSGFSDPNSFGYWFVYLFVCSFLNKRSKVIILLNSVPTGNYFTIPVLITQKPFFDVSYPSSINFGGIGAVELFFCFFVIGHEMSHGYDPNVRRAKPSLCVFISNYFGGLKSIFCLFYKGHHVNGDGKYVNTSIWTASTKAEYDDRVQCLIDQYDTLEIANGVYVDGNRTKTENVADNSGSAASWLAWQAWKQNVVDPVLPGVNLTSEQLFFLGWARSWCEVTVSSYYVGWRDVHAPNEARVWGVVQNSQHFADAYKCAANTFMNPTSKCQLWS</sequence>
<feature type="domain" description="Peptidase M13 C-terminal" evidence="3">
    <location>
        <begin position="190"/>
        <end position="243"/>
    </location>
</feature>
<dbReference type="EMBL" id="ASPP01020651">
    <property type="protein sequence ID" value="ETO13370.1"/>
    <property type="molecule type" value="Genomic_DNA"/>
</dbReference>
<reference evidence="4 5" key="1">
    <citation type="journal article" date="2013" name="Curr. Biol.">
        <title>The Genome of the Foraminiferan Reticulomyxa filosa.</title>
        <authorList>
            <person name="Glockner G."/>
            <person name="Hulsmann N."/>
            <person name="Schleicher M."/>
            <person name="Noegel A.A."/>
            <person name="Eichinger L."/>
            <person name="Gallinger C."/>
            <person name="Pawlowski J."/>
            <person name="Sierra R."/>
            <person name="Euteneuer U."/>
            <person name="Pillet L."/>
            <person name="Moustafa A."/>
            <person name="Platzer M."/>
            <person name="Groth M."/>
            <person name="Szafranski K."/>
            <person name="Schliwa M."/>
        </authorList>
    </citation>
    <scope>NUCLEOTIDE SEQUENCE [LARGE SCALE GENOMIC DNA]</scope>
</reference>
<evidence type="ECO:0000313" key="4">
    <source>
        <dbReference type="EMBL" id="ETO13370.1"/>
    </source>
</evidence>
<keyword evidence="2" id="KW-0732">Signal</keyword>
<comment type="caution">
    <text evidence="4">The sequence shown here is derived from an EMBL/GenBank/DDBJ whole genome shotgun (WGS) entry which is preliminary data.</text>
</comment>
<dbReference type="PANTHER" id="PTHR11733">
    <property type="entry name" value="ZINC METALLOPROTEASE FAMILY M13 NEPRILYSIN-RELATED"/>
    <property type="match status" value="1"/>
</dbReference>
<proteinExistence type="inferred from homology"/>
<dbReference type="PANTHER" id="PTHR11733:SF167">
    <property type="entry name" value="FI17812P1-RELATED"/>
    <property type="match status" value="1"/>
</dbReference>
<dbReference type="GO" id="GO:0005886">
    <property type="term" value="C:plasma membrane"/>
    <property type="evidence" value="ECO:0007669"/>
    <property type="project" value="TreeGrafter"/>
</dbReference>
<feature type="chain" id="PRO_5004975351" description="Peptidase M13 C-terminal domain-containing protein" evidence="2">
    <location>
        <begin position="17"/>
        <end position="426"/>
    </location>
</feature>
<dbReference type="CDD" id="cd08662">
    <property type="entry name" value="M13"/>
    <property type="match status" value="1"/>
</dbReference>
<name>X6MK14_RETFI</name>
<comment type="similarity">
    <text evidence="1">Belongs to the peptidase M13 family.</text>
</comment>
<dbReference type="InterPro" id="IPR024079">
    <property type="entry name" value="MetalloPept_cat_dom_sf"/>
</dbReference>
<dbReference type="GO" id="GO:0004222">
    <property type="term" value="F:metalloendopeptidase activity"/>
    <property type="evidence" value="ECO:0007669"/>
    <property type="project" value="InterPro"/>
</dbReference>
<dbReference type="Pfam" id="PF01431">
    <property type="entry name" value="Peptidase_M13"/>
    <property type="match status" value="2"/>
</dbReference>
<evidence type="ECO:0000256" key="1">
    <source>
        <dbReference type="ARBA" id="ARBA00007357"/>
    </source>
</evidence>
<accession>X6MK14</accession>
<dbReference type="SUPFAM" id="SSF55486">
    <property type="entry name" value="Metalloproteases ('zincins'), catalytic domain"/>
    <property type="match status" value="1"/>
</dbReference>
<feature type="signal peptide" evidence="2">
    <location>
        <begin position="1"/>
        <end position="16"/>
    </location>
</feature>
<organism evidence="4 5">
    <name type="scientific">Reticulomyxa filosa</name>
    <dbReference type="NCBI Taxonomy" id="46433"/>
    <lineage>
        <taxon>Eukaryota</taxon>
        <taxon>Sar</taxon>
        <taxon>Rhizaria</taxon>
        <taxon>Retaria</taxon>
        <taxon>Foraminifera</taxon>
        <taxon>Monothalamids</taxon>
        <taxon>Reticulomyxidae</taxon>
        <taxon>Reticulomyxa</taxon>
    </lineage>
</organism>
<gene>
    <name evidence="4" type="ORF">RFI_24007</name>
</gene>
<evidence type="ECO:0000313" key="5">
    <source>
        <dbReference type="Proteomes" id="UP000023152"/>
    </source>
</evidence>
<dbReference type="InterPro" id="IPR000718">
    <property type="entry name" value="Peptidase_M13"/>
</dbReference>
<protein>
    <recommendedName>
        <fullName evidence="3">Peptidase M13 C-terminal domain-containing protein</fullName>
    </recommendedName>
</protein>
<dbReference type="GO" id="GO:0016485">
    <property type="term" value="P:protein processing"/>
    <property type="evidence" value="ECO:0007669"/>
    <property type="project" value="TreeGrafter"/>
</dbReference>
<dbReference type="InterPro" id="IPR018497">
    <property type="entry name" value="Peptidase_M13_C"/>
</dbReference>
<evidence type="ECO:0000256" key="2">
    <source>
        <dbReference type="SAM" id="SignalP"/>
    </source>
</evidence>
<dbReference type="Gene3D" id="3.40.390.10">
    <property type="entry name" value="Collagenase (Catalytic Domain)"/>
    <property type="match status" value="1"/>
</dbReference>
<feature type="domain" description="Peptidase M13 C-terminal" evidence="3">
    <location>
        <begin position="280"/>
        <end position="424"/>
    </location>
</feature>
<dbReference type="AlphaFoldDB" id="X6MK14"/>
<evidence type="ECO:0000259" key="3">
    <source>
        <dbReference type="Pfam" id="PF01431"/>
    </source>
</evidence>
<dbReference type="PROSITE" id="PS51885">
    <property type="entry name" value="NEPRILYSIN"/>
    <property type="match status" value="1"/>
</dbReference>
<dbReference type="OrthoDB" id="6425975at2759"/>
<keyword evidence="5" id="KW-1185">Reference proteome</keyword>